<keyword evidence="1" id="KW-1133">Transmembrane helix</keyword>
<evidence type="ECO:0000313" key="2">
    <source>
        <dbReference type="EMBL" id="TQE40248.1"/>
    </source>
</evidence>
<keyword evidence="1" id="KW-0472">Membrane</keyword>
<sequence>MNDEISKAARDAVEAEANSEQLKLIAAVLQAQQLLNAQQQTSVVQQSTQPFDTKKWLVIGGVVISGGLVASLFAIAVAIGAVSVAILALVVRGMWADYQRHR</sequence>
<dbReference type="EMBL" id="SPAZ01000003">
    <property type="protein sequence ID" value="TQE40248.1"/>
    <property type="molecule type" value="Genomic_DNA"/>
</dbReference>
<keyword evidence="1" id="KW-0812">Transmembrane</keyword>
<evidence type="ECO:0008006" key="4">
    <source>
        <dbReference type="Google" id="ProtNLM"/>
    </source>
</evidence>
<evidence type="ECO:0000313" key="3">
    <source>
        <dbReference type="Proteomes" id="UP000318720"/>
    </source>
</evidence>
<feature type="transmembrane region" description="Helical" evidence="1">
    <location>
        <begin position="57"/>
        <end position="90"/>
    </location>
</feature>
<name>A0AAE8W7Y4_9ACTN</name>
<dbReference type="RefSeq" id="WP_141580222.1">
    <property type="nucleotide sequence ID" value="NZ_SPAZ01000003.1"/>
</dbReference>
<dbReference type="AlphaFoldDB" id="A0AAE8W7Y4"/>
<accession>A0AAE8W7Y4</accession>
<proteinExistence type="predicted"/>
<evidence type="ECO:0000256" key="1">
    <source>
        <dbReference type="SAM" id="Phobius"/>
    </source>
</evidence>
<organism evidence="2 3">
    <name type="scientific">Streptomyces ipomoeae</name>
    <dbReference type="NCBI Taxonomy" id="103232"/>
    <lineage>
        <taxon>Bacteria</taxon>
        <taxon>Bacillati</taxon>
        <taxon>Actinomycetota</taxon>
        <taxon>Actinomycetes</taxon>
        <taxon>Kitasatosporales</taxon>
        <taxon>Streptomycetaceae</taxon>
        <taxon>Streptomyces</taxon>
    </lineage>
</organism>
<gene>
    <name evidence="2" type="ORF">Sipo8835_00105</name>
</gene>
<protein>
    <recommendedName>
        <fullName evidence="4">DUF3040 domain-containing protein</fullName>
    </recommendedName>
</protein>
<reference evidence="2 3" key="1">
    <citation type="submission" date="2019-03" db="EMBL/GenBank/DDBJ databases">
        <title>Comparative genomic analyses of the sweetpotato soil rot pathogen, Streptomyces ipomoeae.</title>
        <authorList>
            <person name="Ruschel Soares N."/>
            <person name="Badger J.H."/>
            <person name="Huguet-Tapia J.C."/>
            <person name="Clark C.A."/>
            <person name="Pettis G.S."/>
        </authorList>
    </citation>
    <scope>NUCLEOTIDE SEQUENCE [LARGE SCALE GENOMIC DNA]</scope>
    <source>
        <strain evidence="2 3">88-35</strain>
    </source>
</reference>
<comment type="caution">
    <text evidence="2">The sequence shown here is derived from an EMBL/GenBank/DDBJ whole genome shotgun (WGS) entry which is preliminary data.</text>
</comment>
<dbReference type="Proteomes" id="UP000318720">
    <property type="component" value="Unassembled WGS sequence"/>
</dbReference>